<evidence type="ECO:0000313" key="8">
    <source>
        <dbReference type="EMBL" id="OGG85269.1"/>
    </source>
</evidence>
<evidence type="ECO:0000259" key="7">
    <source>
        <dbReference type="PROSITE" id="PS51352"/>
    </source>
</evidence>
<sequence>MEPSSTKNSLAIPLSIVFGFALIAVAIYFSGMNKTVAPNTAQNNGDTPVTTVSNIPPVDETDHIKGNPNAPILIVEYSDYDCPFCKSFHETMNRIIEEYGATGKVAWVYRQFPIPQLHPNAPRISEAALCVGDIAGNDAFWTFSNLVFGERDINEPTNTTRLVDYAKTAGVENADFTSCLESGRMKSVVTEDFNGGAAAGIQGTPQSFVLIGNQQAPIEGAQPYEVVKQIVENLLGQLEGTVTTN</sequence>
<reference evidence="8 9" key="1">
    <citation type="journal article" date="2016" name="Nat. Commun.">
        <title>Thousands of microbial genomes shed light on interconnected biogeochemical processes in an aquifer system.</title>
        <authorList>
            <person name="Anantharaman K."/>
            <person name="Brown C.T."/>
            <person name="Hug L.A."/>
            <person name="Sharon I."/>
            <person name="Castelle C.J."/>
            <person name="Probst A.J."/>
            <person name="Thomas B.C."/>
            <person name="Singh A."/>
            <person name="Wilkins M.J."/>
            <person name="Karaoz U."/>
            <person name="Brodie E.L."/>
            <person name="Williams K.H."/>
            <person name="Hubbard S.S."/>
            <person name="Banfield J.F."/>
        </authorList>
    </citation>
    <scope>NUCLEOTIDE SEQUENCE [LARGE SCALE GENOMIC DNA]</scope>
</reference>
<keyword evidence="3" id="KW-0560">Oxidoreductase</keyword>
<evidence type="ECO:0000313" key="9">
    <source>
        <dbReference type="Proteomes" id="UP000177325"/>
    </source>
</evidence>
<comment type="similarity">
    <text evidence="1">Belongs to the thioredoxin family. DsbA subfamily.</text>
</comment>
<evidence type="ECO:0000256" key="6">
    <source>
        <dbReference type="SAM" id="Phobius"/>
    </source>
</evidence>
<evidence type="ECO:0000256" key="4">
    <source>
        <dbReference type="ARBA" id="ARBA00023157"/>
    </source>
</evidence>
<dbReference type="SUPFAM" id="SSF52833">
    <property type="entry name" value="Thioredoxin-like"/>
    <property type="match status" value="1"/>
</dbReference>
<feature type="domain" description="Thioredoxin" evidence="7">
    <location>
        <begin position="49"/>
        <end position="236"/>
    </location>
</feature>
<feature type="transmembrane region" description="Helical" evidence="6">
    <location>
        <begin position="12"/>
        <end position="29"/>
    </location>
</feature>
<evidence type="ECO:0000256" key="1">
    <source>
        <dbReference type="ARBA" id="ARBA00005791"/>
    </source>
</evidence>
<comment type="caution">
    <text evidence="8">The sequence shown here is derived from an EMBL/GenBank/DDBJ whole genome shotgun (WGS) entry which is preliminary data.</text>
</comment>
<dbReference type="STRING" id="1798525.A3G90_04410"/>
<gene>
    <name evidence="8" type="ORF">A3G90_04410</name>
</gene>
<organism evidence="8 9">
    <name type="scientific">Candidatus Kaiserbacteria bacterium RIFCSPLOWO2_12_FULL_45_26</name>
    <dbReference type="NCBI Taxonomy" id="1798525"/>
    <lineage>
        <taxon>Bacteria</taxon>
        <taxon>Candidatus Kaiseribacteriota</taxon>
    </lineage>
</organism>
<name>A0A1F6FHG2_9BACT</name>
<keyword evidence="6" id="KW-0812">Transmembrane</keyword>
<evidence type="ECO:0000256" key="2">
    <source>
        <dbReference type="ARBA" id="ARBA00022729"/>
    </source>
</evidence>
<dbReference type="GO" id="GO:0016491">
    <property type="term" value="F:oxidoreductase activity"/>
    <property type="evidence" value="ECO:0007669"/>
    <property type="project" value="UniProtKB-KW"/>
</dbReference>
<dbReference type="PANTHER" id="PTHR13887">
    <property type="entry name" value="GLUTATHIONE S-TRANSFERASE KAPPA"/>
    <property type="match status" value="1"/>
</dbReference>
<dbReference type="InterPro" id="IPR012336">
    <property type="entry name" value="Thioredoxin-like_fold"/>
</dbReference>
<dbReference type="Proteomes" id="UP000177325">
    <property type="component" value="Unassembled WGS sequence"/>
</dbReference>
<dbReference type="Gene3D" id="3.40.30.10">
    <property type="entry name" value="Glutaredoxin"/>
    <property type="match status" value="1"/>
</dbReference>
<keyword evidence="4" id="KW-1015">Disulfide bond</keyword>
<evidence type="ECO:0000256" key="5">
    <source>
        <dbReference type="ARBA" id="ARBA00023284"/>
    </source>
</evidence>
<dbReference type="EMBL" id="MFMM01000001">
    <property type="protein sequence ID" value="OGG85269.1"/>
    <property type="molecule type" value="Genomic_DNA"/>
</dbReference>
<dbReference type="PROSITE" id="PS51352">
    <property type="entry name" value="THIOREDOXIN_2"/>
    <property type="match status" value="1"/>
</dbReference>
<dbReference type="InterPro" id="IPR013766">
    <property type="entry name" value="Thioredoxin_domain"/>
</dbReference>
<keyword evidence="6" id="KW-1133">Transmembrane helix</keyword>
<keyword evidence="5" id="KW-0676">Redox-active center</keyword>
<dbReference type="PANTHER" id="PTHR13887:SF14">
    <property type="entry name" value="DISULFIDE BOND FORMATION PROTEIN D"/>
    <property type="match status" value="1"/>
</dbReference>
<evidence type="ECO:0000256" key="3">
    <source>
        <dbReference type="ARBA" id="ARBA00023002"/>
    </source>
</evidence>
<accession>A0A1F6FHG2</accession>
<dbReference type="Pfam" id="PF13462">
    <property type="entry name" value="Thioredoxin_4"/>
    <property type="match status" value="1"/>
</dbReference>
<dbReference type="InterPro" id="IPR036249">
    <property type="entry name" value="Thioredoxin-like_sf"/>
</dbReference>
<dbReference type="AlphaFoldDB" id="A0A1F6FHG2"/>
<keyword evidence="2" id="KW-0732">Signal</keyword>
<protein>
    <recommendedName>
        <fullName evidence="7">Thioredoxin domain-containing protein</fullName>
    </recommendedName>
</protein>
<proteinExistence type="inferred from homology"/>
<keyword evidence="6" id="KW-0472">Membrane</keyword>